<dbReference type="RefSeq" id="XP_008084169.1">
    <property type="nucleotide sequence ID" value="XM_008085978.1"/>
</dbReference>
<sequence length="205" mass="23358">MIITILLSLLAFLTFSPSTTALTVHRSGDTLPYALTPWQFKGEIDGNYFEYNGTIEQAFAAYAALHPSFNLTAYLDTPHTESAHLSNTTTLSRRNKDGRSCCRNNAQGWKYASTDRIQEGIRYLQRFDICDVGPRTCNQISCSYDSAIILCNDNNYGIRPNCRYIASYATDLVTWCNWEMFTQVCGQEFDTDHYNVVVRKPDRHC</sequence>
<keyword evidence="1" id="KW-0732">Signal</keyword>
<dbReference type="AlphaFoldDB" id="S3D8D5"/>
<dbReference type="Proteomes" id="UP000016922">
    <property type="component" value="Unassembled WGS sequence"/>
</dbReference>
<dbReference type="EMBL" id="KE145368">
    <property type="protein sequence ID" value="EPE28261.1"/>
    <property type="molecule type" value="Genomic_DNA"/>
</dbReference>
<dbReference type="HOGENOM" id="CLU_089018_2_2_1"/>
<feature type="signal peptide" evidence="1">
    <location>
        <begin position="1"/>
        <end position="21"/>
    </location>
</feature>
<dbReference type="STRING" id="1116229.S3D8D5"/>
<dbReference type="eggNOG" id="ENOG502SUB1">
    <property type="taxonomic scope" value="Eukaryota"/>
</dbReference>
<proteinExistence type="predicted"/>
<name>S3D8D5_GLAL2</name>
<evidence type="ECO:0000256" key="1">
    <source>
        <dbReference type="SAM" id="SignalP"/>
    </source>
</evidence>
<feature type="chain" id="PRO_5004519628" evidence="1">
    <location>
        <begin position="22"/>
        <end position="205"/>
    </location>
</feature>
<dbReference type="PANTHER" id="PTHR35605">
    <property type="entry name" value="ECP2 EFFECTOR PROTEIN DOMAIN-CONTAINING PROTEIN-RELATED"/>
    <property type="match status" value="1"/>
</dbReference>
<evidence type="ECO:0000313" key="3">
    <source>
        <dbReference type="Proteomes" id="UP000016922"/>
    </source>
</evidence>
<dbReference type="OMA" id="PHTESAH"/>
<reference evidence="2 3" key="1">
    <citation type="journal article" date="2013" name="BMC Genomics">
        <title>Genomics-driven discovery of the pneumocandin biosynthetic gene cluster in the fungus Glarea lozoyensis.</title>
        <authorList>
            <person name="Chen L."/>
            <person name="Yue Q."/>
            <person name="Zhang X."/>
            <person name="Xiang M."/>
            <person name="Wang C."/>
            <person name="Li S."/>
            <person name="Che Y."/>
            <person name="Ortiz-Lopez F.J."/>
            <person name="Bills G.F."/>
            <person name="Liu X."/>
            <person name="An Z."/>
        </authorList>
    </citation>
    <scope>NUCLEOTIDE SEQUENCE [LARGE SCALE GENOMIC DNA]</scope>
    <source>
        <strain evidence="3">ATCC 20868 / MF5171</strain>
    </source>
</reference>
<accession>S3D8D5</accession>
<protein>
    <submittedName>
        <fullName evidence="2">Uncharacterized protein</fullName>
    </submittedName>
</protein>
<organism evidence="2 3">
    <name type="scientific">Glarea lozoyensis (strain ATCC 20868 / MF5171)</name>
    <dbReference type="NCBI Taxonomy" id="1116229"/>
    <lineage>
        <taxon>Eukaryota</taxon>
        <taxon>Fungi</taxon>
        <taxon>Dikarya</taxon>
        <taxon>Ascomycota</taxon>
        <taxon>Pezizomycotina</taxon>
        <taxon>Leotiomycetes</taxon>
        <taxon>Helotiales</taxon>
        <taxon>Helotiaceae</taxon>
        <taxon>Glarea</taxon>
    </lineage>
</organism>
<gene>
    <name evidence="2" type="ORF">GLAREA_09381</name>
</gene>
<dbReference type="GeneID" id="19468429"/>
<dbReference type="OrthoDB" id="3466524at2759"/>
<evidence type="ECO:0000313" key="2">
    <source>
        <dbReference type="EMBL" id="EPE28261.1"/>
    </source>
</evidence>
<dbReference type="PANTHER" id="PTHR35605:SF1">
    <property type="entry name" value="ECP2 EFFECTOR PROTEIN DOMAIN-CONTAINING PROTEIN-RELATED"/>
    <property type="match status" value="1"/>
</dbReference>
<keyword evidence="3" id="KW-1185">Reference proteome</keyword>
<dbReference type="KEGG" id="glz:GLAREA_09381"/>